<dbReference type="Proteomes" id="UP001162992">
    <property type="component" value="Chromosome 10"/>
</dbReference>
<dbReference type="EMBL" id="CM055101">
    <property type="protein sequence ID" value="KAJ7541656.1"/>
    <property type="molecule type" value="Genomic_DNA"/>
</dbReference>
<sequence>MGRAPCCEKDNVKRGPWTPEEDAKLLACIAQNGTGSWRTLPKKAGLQRCGKSCRLRWTNYLRPDLKHGRFSDHEEQLIVRLHAALGSRWSLIAAQLPGRTDNDVKNYWNTQLKKKLCEMGIDPITHKPISQLLADLAGSISLPKGPGHIADATLGCFKNDMLNLLMRQRPDQWQSEKTSRPAFQLERTHQQWGNATNNIAGQEHPKGKDKLYSKPMQMDPIMQKMSSDLSKAMHCKLTQPINPKSYMREHVTRPSDFVQIEDQLFVNTSCNSGEEGIAKSEMGILFDHLNAVGTSCSKPTQWTADAPPEGVVNIPSIVSELQVALTQSQHHMSFSFSQQNQYDVPSGPNHSHSVSQPPDQLDHVVQYPQHQLADQSSANYYQIGHDLQHSTHDAILEATADLAWSPSGSNSTCSSSTVGAQCDLSAAVEAVLSSDMNILWDFSELGSIMS</sequence>
<evidence type="ECO:0000313" key="2">
    <source>
        <dbReference type="Proteomes" id="UP001162992"/>
    </source>
</evidence>
<gene>
    <name evidence="1" type="ORF">O6H91_10G069200</name>
</gene>
<protein>
    <submittedName>
        <fullName evidence="1">Uncharacterized protein</fullName>
    </submittedName>
</protein>
<comment type="caution">
    <text evidence="1">The sequence shown here is derived from an EMBL/GenBank/DDBJ whole genome shotgun (WGS) entry which is preliminary data.</text>
</comment>
<organism evidence="1 2">
    <name type="scientific">Diphasiastrum complanatum</name>
    <name type="common">Issler's clubmoss</name>
    <name type="synonym">Lycopodium complanatum</name>
    <dbReference type="NCBI Taxonomy" id="34168"/>
    <lineage>
        <taxon>Eukaryota</taxon>
        <taxon>Viridiplantae</taxon>
        <taxon>Streptophyta</taxon>
        <taxon>Embryophyta</taxon>
        <taxon>Tracheophyta</taxon>
        <taxon>Lycopodiopsida</taxon>
        <taxon>Lycopodiales</taxon>
        <taxon>Lycopodiaceae</taxon>
        <taxon>Lycopodioideae</taxon>
        <taxon>Diphasiastrum</taxon>
    </lineage>
</organism>
<evidence type="ECO:0000313" key="1">
    <source>
        <dbReference type="EMBL" id="KAJ7541656.1"/>
    </source>
</evidence>
<proteinExistence type="predicted"/>
<name>A0ACC2CI80_DIPCM</name>
<keyword evidence="2" id="KW-1185">Reference proteome</keyword>
<accession>A0ACC2CI80</accession>
<reference evidence="2" key="1">
    <citation type="journal article" date="2024" name="Proc. Natl. Acad. Sci. U.S.A.">
        <title>Extraordinary preservation of gene collinearity over three hundred million years revealed in homosporous lycophytes.</title>
        <authorList>
            <person name="Li C."/>
            <person name="Wickell D."/>
            <person name="Kuo L.Y."/>
            <person name="Chen X."/>
            <person name="Nie B."/>
            <person name="Liao X."/>
            <person name="Peng D."/>
            <person name="Ji J."/>
            <person name="Jenkins J."/>
            <person name="Williams M."/>
            <person name="Shu S."/>
            <person name="Plott C."/>
            <person name="Barry K."/>
            <person name="Rajasekar S."/>
            <person name="Grimwood J."/>
            <person name="Han X."/>
            <person name="Sun S."/>
            <person name="Hou Z."/>
            <person name="He W."/>
            <person name="Dai G."/>
            <person name="Sun C."/>
            <person name="Schmutz J."/>
            <person name="Leebens-Mack J.H."/>
            <person name="Li F.W."/>
            <person name="Wang L."/>
        </authorList>
    </citation>
    <scope>NUCLEOTIDE SEQUENCE [LARGE SCALE GENOMIC DNA]</scope>
    <source>
        <strain evidence="2">cv. PW_Plant_1</strain>
    </source>
</reference>